<sequence length="121" mass="13650">MLVCSTQTKSAQTEHIRKQAGASTVPVIDFTVTLPPNTDFVSWMESNIRVLEVLAWVARLPRHRLQTRQPSLDLCQPSWHKSSEGVHERRCTGMEYAPMRTRGGPWMDRFLASSATSNPSP</sequence>
<proteinExistence type="predicted"/>
<dbReference type="Proteomes" id="UP001183817">
    <property type="component" value="Unassembled WGS sequence"/>
</dbReference>
<dbReference type="EMBL" id="JAVDYI010000001">
    <property type="protein sequence ID" value="MDR7359500.1"/>
    <property type="molecule type" value="Genomic_DNA"/>
</dbReference>
<comment type="caution">
    <text evidence="1">The sequence shown here is derived from an EMBL/GenBank/DDBJ whole genome shotgun (WGS) entry which is preliminary data.</text>
</comment>
<name>A0ABU2BLH5_9MICC</name>
<organism evidence="1 2">
    <name type="scientific">Paeniglutamicibacter sulfureus</name>
    <dbReference type="NCBI Taxonomy" id="43666"/>
    <lineage>
        <taxon>Bacteria</taxon>
        <taxon>Bacillati</taxon>
        <taxon>Actinomycetota</taxon>
        <taxon>Actinomycetes</taxon>
        <taxon>Micrococcales</taxon>
        <taxon>Micrococcaceae</taxon>
        <taxon>Paeniglutamicibacter</taxon>
    </lineage>
</organism>
<accession>A0ABU2BLH5</accession>
<protein>
    <submittedName>
        <fullName evidence="1">Uncharacterized protein</fullName>
    </submittedName>
</protein>
<evidence type="ECO:0000313" key="2">
    <source>
        <dbReference type="Proteomes" id="UP001183817"/>
    </source>
</evidence>
<reference evidence="1 2" key="1">
    <citation type="submission" date="2023-07" db="EMBL/GenBank/DDBJ databases">
        <title>Sequencing the genomes of 1000 actinobacteria strains.</title>
        <authorList>
            <person name="Klenk H.-P."/>
        </authorList>
    </citation>
    <scope>NUCLEOTIDE SEQUENCE [LARGE SCALE GENOMIC DNA]</scope>
    <source>
        <strain evidence="1 2">DSM 20167</strain>
    </source>
</reference>
<gene>
    <name evidence="1" type="ORF">J2S64_003191</name>
</gene>
<dbReference type="RefSeq" id="WP_302264807.1">
    <property type="nucleotide sequence ID" value="NZ_BAAAWO010000001.1"/>
</dbReference>
<keyword evidence="2" id="KW-1185">Reference proteome</keyword>
<evidence type="ECO:0000313" key="1">
    <source>
        <dbReference type="EMBL" id="MDR7359500.1"/>
    </source>
</evidence>